<feature type="compositionally biased region" description="Polar residues" evidence="1">
    <location>
        <begin position="58"/>
        <end position="71"/>
    </location>
</feature>
<sequence>MADSLGKKERRKSLSVFSPSSTTSILSGSAITHDRSPSDDVNTLKKKNRRNSGFFGVRNTSPARAPGNNAQHWPNTIESESTAACIASTHTIIGPETTRSRRKSLQKRRTSVFGSLRSLHSLDDDEKSLGRVRGSPVDDEDAFASRNGIGSVILHHGAVQTTGGMWRKKSQYLVLTDTHLVRFKSQSKAAEMFSSIPASYTRSPAMNRQSIASINSLQEPQLAAPNDVSAGIPLNSIIAVYMLDDGRPSSMVEVAYLDERLHKAAFIQMQTPDLQELNLWMIGIRSAAEMTRSADPLPFEQKSIECVARMLEYERDYDPETFRMFRVIQMASSSKSTTRASSDDLTKLSPTGCYLALGSHKLHLIPLHKISSRSSVVSMSDLETATSFGLMNLTSLSMEWGDDSLHLTFRLPLRKPFSVFLASVHSLEVAFWIRQQTEFLRPLWLRQPYDFIVPRDLNHESNYPPVSLDEDYGCFDRTLVAYSASYDIDTSNIRYTIDMQCDNEPCFRLLPPASPQRQKYTALELIAVLRALRYNESFCSISFSRVSLDALQSVRDFHGVDKDALLTRSGSPIHIPGQENLSVLSQEIRALALKSTYLKRLDFSYTLSRTPRSDSESHDPGCGIPEALFPICRRELTSVDSVALNGIRLGDSDLDYLVDAASQKGSHLRALEVGHCGLTVHDIDLLLSTLVTQSSTLEAINFSGIQGRLGPNLLQQYLGHFGNLKRLDLSRISRTSGPEPLISPETLFRWRLQELSLSGTAVNRETVDAIATYLASDQSRDLRVLRLDQCGLTGQDVAIFLHSIAVVGAPRDLHLYVSENRLDLGCSYLFNAISQNKTPSHLSMRMIDFKMEEQFQELVEALRINRTLKYLDISKASLPYDAGPETCRSLQLMFEENNTLEDLDISGESAHLDVARFGIGLNLALTGLKKNKSLKVLKIEHQKLGFQGASTLASVLEENTCLREVHCENNDINLQSFTVLVNGLQRNRTILNLSSMDRDRVQSLDKFRREIENVKRDLSHAQSSTTSSIRRSIHAAIHVKNTTVGNKLSKHSSAANPTRSMTSPSLSSASTTAVQASHEMDHDVEIILRSLNQKWDSEVARLRRYLFRNYNVANGIDDGYDDAASDSRPATAASLGTMLESLKLSDSELSDEKPTISQTSLQATPPSEAKVDPPTPSTASAESTSSHLDIFKSLDADSCFRAELGDRPQTAGVVLPQHGFAGLPPEYSTSNSPSARLAVPVPAIPSVTVKPNSVRSARSSSSVSTSAGTTVSSRSAYGTASSTLRGFLSKGISKDRRGLDKLKPGPLCVSSDAPPQLDWTPPQLELRGFDS</sequence>
<dbReference type="InterPro" id="IPR057334">
    <property type="entry name" value="PH_2nd_LRR"/>
</dbReference>
<dbReference type="SUPFAM" id="SSF52047">
    <property type="entry name" value="RNI-like"/>
    <property type="match status" value="1"/>
</dbReference>
<evidence type="ECO:0000313" key="3">
    <source>
        <dbReference type="EMBL" id="GFF53886.1"/>
    </source>
</evidence>
<feature type="compositionally biased region" description="Low complexity" evidence="1">
    <location>
        <begin position="1258"/>
        <end position="1276"/>
    </location>
</feature>
<gene>
    <name evidence="3" type="ORF">IFM46972_09885</name>
</gene>
<feature type="compositionally biased region" description="Low complexity" evidence="1">
    <location>
        <begin position="14"/>
        <end position="29"/>
    </location>
</feature>
<protein>
    <submittedName>
        <fullName evidence="3">Isoform 4 of protein NLRC3</fullName>
    </submittedName>
</protein>
<feature type="compositionally biased region" description="Low complexity" evidence="1">
    <location>
        <begin position="1177"/>
        <end position="1186"/>
    </location>
</feature>
<proteinExistence type="predicted"/>
<reference evidence="3 4" key="1">
    <citation type="submission" date="2020-01" db="EMBL/GenBank/DDBJ databases">
        <title>Draft genome sequence of Aspergillus udagawae IFM 46972.</title>
        <authorList>
            <person name="Takahashi H."/>
            <person name="Yaguchi T."/>
        </authorList>
    </citation>
    <scope>NUCLEOTIDE SEQUENCE [LARGE SCALE GENOMIC DNA]</scope>
    <source>
        <strain evidence="3 4">IFM 46972</strain>
    </source>
</reference>
<feature type="compositionally biased region" description="Polar residues" evidence="1">
    <location>
        <begin position="1155"/>
        <end position="1165"/>
    </location>
</feature>
<feature type="region of interest" description="Disordered" evidence="1">
    <location>
        <begin position="91"/>
        <end position="110"/>
    </location>
</feature>
<organism evidence="3 4">
    <name type="scientific">Aspergillus udagawae</name>
    <dbReference type="NCBI Taxonomy" id="91492"/>
    <lineage>
        <taxon>Eukaryota</taxon>
        <taxon>Fungi</taxon>
        <taxon>Dikarya</taxon>
        <taxon>Ascomycota</taxon>
        <taxon>Pezizomycotina</taxon>
        <taxon>Eurotiomycetes</taxon>
        <taxon>Eurotiomycetidae</taxon>
        <taxon>Eurotiales</taxon>
        <taxon>Aspergillaceae</taxon>
        <taxon>Aspergillus</taxon>
        <taxon>Aspergillus subgen. Fumigati</taxon>
    </lineage>
</organism>
<feature type="domain" description="PH" evidence="2">
    <location>
        <begin position="152"/>
        <end position="289"/>
    </location>
</feature>
<dbReference type="PANTHER" id="PTHR24114">
    <property type="entry name" value="LEUCINE RICH REPEAT FAMILY PROTEIN"/>
    <property type="match status" value="1"/>
</dbReference>
<feature type="compositionally biased region" description="Polar residues" evidence="1">
    <location>
        <begin position="1044"/>
        <end position="1057"/>
    </location>
</feature>
<dbReference type="PANTHER" id="PTHR24114:SF41">
    <property type="entry name" value="PH DOMAIN-CONTAINING PROTEIN"/>
    <property type="match status" value="1"/>
</dbReference>
<dbReference type="EMBL" id="BLKC01000108">
    <property type="protein sequence ID" value="GFF53886.1"/>
    <property type="molecule type" value="Genomic_DNA"/>
</dbReference>
<evidence type="ECO:0000313" key="4">
    <source>
        <dbReference type="Proteomes" id="UP000465221"/>
    </source>
</evidence>
<dbReference type="Pfam" id="PF25353">
    <property type="entry name" value="PH_2nd_LRR"/>
    <property type="match status" value="1"/>
</dbReference>
<dbReference type="InterPro" id="IPR052394">
    <property type="entry name" value="LRR-containing"/>
</dbReference>
<comment type="caution">
    <text evidence="3">The sequence shown here is derived from an EMBL/GenBank/DDBJ whole genome shotgun (WGS) entry which is preliminary data.</text>
</comment>
<feature type="region of interest" description="Disordered" evidence="1">
    <location>
        <begin position="1044"/>
        <end position="1072"/>
    </location>
</feature>
<evidence type="ECO:0000259" key="2">
    <source>
        <dbReference type="PROSITE" id="PS50003"/>
    </source>
</evidence>
<feature type="region of interest" description="Disordered" evidence="1">
    <location>
        <begin position="1258"/>
        <end position="1280"/>
    </location>
</feature>
<dbReference type="InterPro" id="IPR001849">
    <property type="entry name" value="PH_domain"/>
</dbReference>
<name>A0A8H3S929_9EURO</name>
<feature type="compositionally biased region" description="Basic residues" evidence="1">
    <location>
        <begin position="100"/>
        <end position="110"/>
    </location>
</feature>
<accession>A0A8H3S929</accession>
<feature type="compositionally biased region" description="Basic and acidic residues" evidence="1">
    <location>
        <begin position="1145"/>
        <end position="1154"/>
    </location>
</feature>
<dbReference type="InterPro" id="IPR032675">
    <property type="entry name" value="LRR_dom_sf"/>
</dbReference>
<dbReference type="Gene3D" id="3.80.10.10">
    <property type="entry name" value="Ribonuclease Inhibitor"/>
    <property type="match status" value="1"/>
</dbReference>
<feature type="region of interest" description="Disordered" evidence="1">
    <location>
        <begin position="1145"/>
        <end position="1186"/>
    </location>
</feature>
<feature type="region of interest" description="Disordered" evidence="1">
    <location>
        <begin position="1"/>
        <end position="71"/>
    </location>
</feature>
<dbReference type="PROSITE" id="PS50003">
    <property type="entry name" value="PH_DOMAIN"/>
    <property type="match status" value="1"/>
</dbReference>
<dbReference type="SMART" id="SM00368">
    <property type="entry name" value="LRR_RI"/>
    <property type="match status" value="5"/>
</dbReference>
<feature type="compositionally biased region" description="Low complexity" evidence="1">
    <location>
        <begin position="1058"/>
        <end position="1072"/>
    </location>
</feature>
<evidence type="ECO:0000256" key="1">
    <source>
        <dbReference type="SAM" id="MobiDB-lite"/>
    </source>
</evidence>
<dbReference type="Proteomes" id="UP000465221">
    <property type="component" value="Unassembled WGS sequence"/>
</dbReference>
<feature type="region of interest" description="Disordered" evidence="1">
    <location>
        <begin position="1295"/>
        <end position="1331"/>
    </location>
</feature>